<keyword evidence="2" id="KW-1185">Reference proteome</keyword>
<dbReference type="SUPFAM" id="SSF53098">
    <property type="entry name" value="Ribonuclease H-like"/>
    <property type="match status" value="1"/>
</dbReference>
<dbReference type="PANTHER" id="PTHR45913:SF10">
    <property type="entry name" value="DUF4371 DOMAIN-CONTAINING PROTEIN"/>
    <property type="match status" value="1"/>
</dbReference>
<organism evidence="1 2">
    <name type="scientific">Aphis craccivora</name>
    <name type="common">Cowpea aphid</name>
    <dbReference type="NCBI Taxonomy" id="307492"/>
    <lineage>
        <taxon>Eukaryota</taxon>
        <taxon>Metazoa</taxon>
        <taxon>Ecdysozoa</taxon>
        <taxon>Arthropoda</taxon>
        <taxon>Hexapoda</taxon>
        <taxon>Insecta</taxon>
        <taxon>Pterygota</taxon>
        <taxon>Neoptera</taxon>
        <taxon>Paraneoptera</taxon>
        <taxon>Hemiptera</taxon>
        <taxon>Sternorrhyncha</taxon>
        <taxon>Aphidomorpha</taxon>
        <taxon>Aphidoidea</taxon>
        <taxon>Aphididae</taxon>
        <taxon>Aphidini</taxon>
        <taxon>Aphis</taxon>
        <taxon>Aphis</taxon>
    </lineage>
</organism>
<comment type="caution">
    <text evidence="1">The sequence shown here is derived from an EMBL/GenBank/DDBJ whole genome shotgun (WGS) entry which is preliminary data.</text>
</comment>
<gene>
    <name evidence="1" type="ORF">FWK35_00035417</name>
</gene>
<dbReference type="OrthoDB" id="6623314at2759"/>
<accession>A0A6G0VLL1</accession>
<dbReference type="PANTHER" id="PTHR45913">
    <property type="entry name" value="EPM2A-INTERACTING PROTEIN 1"/>
    <property type="match status" value="1"/>
</dbReference>
<feature type="non-terminal residue" evidence="1">
    <location>
        <position position="231"/>
    </location>
</feature>
<dbReference type="EMBL" id="VUJU01014795">
    <property type="protein sequence ID" value="KAF0700524.1"/>
    <property type="molecule type" value="Genomic_DNA"/>
</dbReference>
<evidence type="ECO:0000313" key="2">
    <source>
        <dbReference type="Proteomes" id="UP000478052"/>
    </source>
</evidence>
<sequence length="231" mass="27257">MTGRESGFINLFTKHVGHPLLGFHCIIHQEALCAKNTFKSFDAIIKLVTKIVNFITARGLNKRIFENLLKEVNSVYRGLVMFNNVRWLSRGNVLQRFIECFDEIKMFLDEQNQIHEELSDLEWIARLMFFADFTQHLNELNNKLQGDNKIITCMFDMIQAFQYISELEIFNKPDITHLIQEFSNIIGTAMNEFSARFTQFKEFEETMKIIVYPDTLPFEKLNLKVLEWLNL</sequence>
<dbReference type="InterPro" id="IPR012337">
    <property type="entry name" value="RNaseH-like_sf"/>
</dbReference>
<protein>
    <submittedName>
        <fullName evidence="1">General transcription factor II-I repeat domain-containing protein 2-like</fullName>
    </submittedName>
</protein>
<dbReference type="Proteomes" id="UP000478052">
    <property type="component" value="Unassembled WGS sequence"/>
</dbReference>
<proteinExistence type="predicted"/>
<reference evidence="1 2" key="1">
    <citation type="submission" date="2019-08" db="EMBL/GenBank/DDBJ databases">
        <title>Whole genome of Aphis craccivora.</title>
        <authorList>
            <person name="Voronova N.V."/>
            <person name="Shulinski R.S."/>
            <person name="Bandarenka Y.V."/>
            <person name="Zhorov D.G."/>
            <person name="Warner D."/>
        </authorList>
    </citation>
    <scope>NUCLEOTIDE SEQUENCE [LARGE SCALE GENOMIC DNA]</scope>
    <source>
        <strain evidence="1">180601</strain>
        <tissue evidence="1">Whole Body</tissue>
    </source>
</reference>
<name>A0A6G0VLL1_APHCR</name>
<dbReference type="AlphaFoldDB" id="A0A6G0VLL1"/>
<evidence type="ECO:0000313" key="1">
    <source>
        <dbReference type="EMBL" id="KAF0700524.1"/>
    </source>
</evidence>